<evidence type="ECO:0000259" key="11">
    <source>
        <dbReference type="PROSITE" id="PS50002"/>
    </source>
</evidence>
<dbReference type="SMART" id="SM00326">
    <property type="entry name" value="SH3"/>
    <property type="match status" value="1"/>
</dbReference>
<sequence length="2033" mass="222510">MWNFDSLTKMTSFNCFRIHDSFVTYAEKTNTSEENIYRPSENIDVTDDGCKQSVTSTTNTGILTAATGSTIFQDSLLNSRSVNPKIPSSYISYPRGSNNLLRSRPHFRYASFSSSAFGACMPSSKRDGNYTSNNNKSKIPVTSSTSIQFSRNCFGYHPNRIRKHLESSGAKNDSFLRLSISTGCHPVQSGAEITRTTNDSVNGGSGLVRSQSDSTCLSLRAITGDENYIVVGDQEIEAQADSVYSHSSKCANYLSDDSAQSSNTSSLEMNNTSSLNGNHLIDTYNLETNNRYTSLLPSLLLSLSSLSTQGNSHKADAIETPNEVEVETGEEKDDRKSQGDDVLASFTQDSTIGSLPNNGFRSELSNYYDVSYKSTSHIPNQQQGVKLKCRTTPNGLSTPSTPSRSYQLICRNGIQSYALVTKKLTGHSILSEPTDFGDRNSEDSIYIHDGQSSNYRLYKSGNSDISRLYNGRHSTCPEHLFDQCQSDTGFLTKSYKHSNSSGLEIVQSSPDTLVKRVVQYYSGPKTASSAVSYSLISPPKECSSSHPIPLDEISTSSAINVSYSSQCHPVCSDPIDSSITCSRTLGSLPEPVNKFSQVSQSSTGSISTTTTATAPINTTEKPTAPLPSRKQRPLSPSSLSIPITGITNPITVTNMHQHNTNVSSTDHHQQPYTPKLLHDNSVIAAVNMQSRTTSSKSQGTFHCQQINQYYNTHKLISGWSSTNNGSRPIMTNVNKSDSHQTISSDQFITGTSGDGIINYYNSNNSNYIHNTGVSNNTIANNNPNFCTAYMNSDSGDLTTQNSPRRSPRTVNTNYSVVPNTIESIYNATESTTPISGGLQASVSVHCSSNLVKSLSTSVPSTTINTATIYSHNVDSTLKNKSPMPSSCINNSSSVVGNHQTVVANQKNASVSSHPLPPPLPLQQEKAAEVIIDDPGNEMTISELRSIAERQRQQLSRQAQQLQAREERRAWLRSLNSQRSAQNRCLENEKITSKLSDLSQEQEIRLHKLRGFRGQTEQVRLSNENLVKEIDRLASLLSSKEHDLQVCRQRADEAERMLTLISQWHNVISSARRQTINQAGITTQTVGTGTMHFSDETPLSSSSPSPLSLPFMQPPFFTELDKKRWHDGLVEADRLDRQFASVFGRKPPIQTWSSSQNNLHFVNSFVPDKKTISHISSSIPSVTIPAAPLPSYSIYQHAHSKSRIIDQSSNVHENHSPPSVTSPVSISPYIPGSHSNPIITQTPVTTIGSVITSNTAFSSVLTRDSSPPTSSRRSCFRTFMQLHPGYGVWNPNTAANNSNSNSINKDNILPPSTIHPLPIPRIKAPPRYASRAVINDTYMRRICRDSVEKYKRTASEIYLASVNKLNVKSTSPSFQLPRPMTSSSEWSNDSVTSEHQQRQSCTTMDGSIVRNNESADQISSSSVIYQTQHRVNKSDGLDVISSDNCDKTPDQKVHTTGLSPSSPSISASSSSSSLELIDIDMQPDEEQKLSLLSNELDSPEDEQKQQNSGDVDSGLGSSDHTVIKFEHQQPQVKKSTSILQMTTVRTPETTTVNTIGATINTKPNVTSPSTITTAIVQRSELSKKEVSSGIIVHVDDEHGVNARMNNNSSTFVEKQKHVKSILRKSKSPPTSKQNSSLDETSQSLSSSLCPSNSVRFHPLALLLDAALEGDLELVKKAASEVVDVSESNDEGITALHNAVCAGRVDVAEFLVLTAGADVNAGDTDGWTPLHCAASCGNVPLAKLLVEHGASLHARTLSDQETPLEKCDQGDEEAECEEYLYFQHERLGSAASGRVYALFPRGIESAGPGSIDAYLEPDELPLKPNELLTIIDREPPGEIEWMLAENSEGQRGLVPRSHVSCYPLVRVPPSSLPIMETPKTFSSKPTIWSEFDNNDDEDDGDENSNGDVDTCTHDQHIRKYKLYDENQLLSERMSKIQFISPSDNLSETNSTTSISNTDNNDRSYTQAVIEVEDVTSGKPPSSTEANHYIPRPSSVDFTELKIDDHQSSDEMGATNNNDNKLSTITNESCDLATAF</sequence>
<feature type="domain" description="SH3" evidence="11">
    <location>
        <begin position="1788"/>
        <end position="1862"/>
    </location>
</feature>
<feature type="repeat" description="ANK" evidence="7">
    <location>
        <begin position="1689"/>
        <end position="1722"/>
    </location>
</feature>
<feature type="region of interest" description="Disordered" evidence="10">
    <location>
        <begin position="595"/>
        <end position="642"/>
    </location>
</feature>
<name>A0A4Z2D2I7_SCHJA</name>
<feature type="compositionally biased region" description="Acidic residues" evidence="10">
    <location>
        <begin position="322"/>
        <end position="331"/>
    </location>
</feature>
<evidence type="ECO:0000256" key="3">
    <source>
        <dbReference type="ARBA" id="ARBA00022703"/>
    </source>
</evidence>
<feature type="region of interest" description="Disordered" evidence="10">
    <location>
        <begin position="1938"/>
        <end position="1961"/>
    </location>
</feature>
<keyword evidence="6" id="KW-0539">Nucleus</keyword>
<dbReference type="Pfam" id="PF00018">
    <property type="entry name" value="SH3_1"/>
    <property type="match status" value="1"/>
</dbReference>
<evidence type="ECO:0000256" key="5">
    <source>
        <dbReference type="ARBA" id="ARBA00023043"/>
    </source>
</evidence>
<feature type="region of interest" description="Disordered" evidence="10">
    <location>
        <begin position="1434"/>
        <end position="1472"/>
    </location>
</feature>
<dbReference type="PANTHER" id="PTHR24131">
    <property type="entry name" value="APOPTOSIS-STIMULATING OF P53 PROTEIN"/>
    <property type="match status" value="1"/>
</dbReference>
<feature type="region of interest" description="Disordered" evidence="10">
    <location>
        <begin position="1600"/>
        <end position="1643"/>
    </location>
</feature>
<dbReference type="Gene3D" id="1.25.40.20">
    <property type="entry name" value="Ankyrin repeat-containing domain"/>
    <property type="match status" value="1"/>
</dbReference>
<dbReference type="GO" id="GO:0042981">
    <property type="term" value="P:regulation of apoptotic process"/>
    <property type="evidence" value="ECO:0007669"/>
    <property type="project" value="InterPro"/>
</dbReference>
<feature type="compositionally biased region" description="Low complexity" evidence="10">
    <location>
        <begin position="1458"/>
        <end position="1472"/>
    </location>
</feature>
<keyword evidence="4" id="KW-0677">Repeat</keyword>
<evidence type="ECO:0000256" key="1">
    <source>
        <dbReference type="ARBA" id="ARBA00004123"/>
    </source>
</evidence>
<feature type="compositionally biased region" description="Basic residues" evidence="10">
    <location>
        <begin position="1615"/>
        <end position="1625"/>
    </location>
</feature>
<proteinExistence type="predicted"/>
<dbReference type="OrthoDB" id="10038642at2759"/>
<feature type="compositionally biased region" description="Low complexity" evidence="10">
    <location>
        <begin position="633"/>
        <end position="642"/>
    </location>
</feature>
<protein>
    <submittedName>
        <fullName evidence="12">Apoptotic enhancer 1 protein</fullName>
    </submittedName>
</protein>
<keyword evidence="5 7" id="KW-0040">ANK repeat</keyword>
<feature type="repeat" description="ANK" evidence="7">
    <location>
        <begin position="1723"/>
        <end position="1755"/>
    </location>
</feature>
<reference evidence="12 13" key="1">
    <citation type="submission" date="2019-03" db="EMBL/GenBank/DDBJ databases">
        <title>An improved genome assembly of the fluke Schistosoma japonicum.</title>
        <authorList>
            <person name="Hu W."/>
            <person name="Luo F."/>
            <person name="Yin M."/>
            <person name="Mo X."/>
            <person name="Sun C."/>
            <person name="Wu Q."/>
            <person name="Zhu B."/>
            <person name="Xiang M."/>
            <person name="Wang J."/>
            <person name="Wang Y."/>
            <person name="Zhang T."/>
            <person name="Xu B."/>
            <person name="Zheng H."/>
            <person name="Feng Z."/>
        </authorList>
    </citation>
    <scope>NUCLEOTIDE SEQUENCE [LARGE SCALE GENOMIC DNA]</scope>
    <source>
        <strain evidence="12">HuSjv2</strain>
        <tissue evidence="12">Worms</tissue>
    </source>
</reference>
<dbReference type="GO" id="GO:0005634">
    <property type="term" value="C:nucleus"/>
    <property type="evidence" value="ECO:0007669"/>
    <property type="project" value="UniProtKB-SubCell"/>
</dbReference>
<keyword evidence="3" id="KW-0053">Apoptosis</keyword>
<dbReference type="PROSITE" id="PS50088">
    <property type="entry name" value="ANK_REPEAT"/>
    <property type="match status" value="2"/>
</dbReference>
<dbReference type="SUPFAM" id="SSF50044">
    <property type="entry name" value="SH3-domain"/>
    <property type="match status" value="1"/>
</dbReference>
<comment type="caution">
    <text evidence="12">The sequence shown here is derived from an EMBL/GenBank/DDBJ whole genome shotgun (WGS) entry which is preliminary data.</text>
</comment>
<evidence type="ECO:0000313" key="13">
    <source>
        <dbReference type="Proteomes" id="UP000311919"/>
    </source>
</evidence>
<organism evidence="12 13">
    <name type="scientific">Schistosoma japonicum</name>
    <name type="common">Blood fluke</name>
    <dbReference type="NCBI Taxonomy" id="6182"/>
    <lineage>
        <taxon>Eukaryota</taxon>
        <taxon>Metazoa</taxon>
        <taxon>Spiralia</taxon>
        <taxon>Lophotrochozoa</taxon>
        <taxon>Platyhelminthes</taxon>
        <taxon>Trematoda</taxon>
        <taxon>Digenea</taxon>
        <taxon>Strigeidida</taxon>
        <taxon>Schistosomatoidea</taxon>
        <taxon>Schistosomatidae</taxon>
        <taxon>Schistosoma</taxon>
    </lineage>
</organism>
<dbReference type="PROSITE" id="PS50002">
    <property type="entry name" value="SH3"/>
    <property type="match status" value="1"/>
</dbReference>
<feature type="coiled-coil region" evidence="9">
    <location>
        <begin position="940"/>
        <end position="967"/>
    </location>
</feature>
<evidence type="ECO:0000256" key="8">
    <source>
        <dbReference type="PROSITE-ProRule" id="PRU00192"/>
    </source>
</evidence>
<dbReference type="InterPro" id="IPR047163">
    <property type="entry name" value="ASPP1/2"/>
</dbReference>
<keyword evidence="9" id="KW-0175">Coiled coil</keyword>
<evidence type="ECO:0000256" key="6">
    <source>
        <dbReference type="ARBA" id="ARBA00023242"/>
    </source>
</evidence>
<dbReference type="SMART" id="SM00248">
    <property type="entry name" value="ANK"/>
    <property type="match status" value="2"/>
</dbReference>
<feature type="compositionally biased region" description="Low complexity" evidence="10">
    <location>
        <begin position="1944"/>
        <end position="1956"/>
    </location>
</feature>
<feature type="region of interest" description="Disordered" evidence="10">
    <location>
        <begin position="1368"/>
        <end position="1401"/>
    </location>
</feature>
<dbReference type="InterPro" id="IPR001452">
    <property type="entry name" value="SH3_domain"/>
</dbReference>
<feature type="region of interest" description="Disordered" evidence="10">
    <location>
        <begin position="1881"/>
        <end position="1910"/>
    </location>
</feature>
<evidence type="ECO:0000256" key="4">
    <source>
        <dbReference type="ARBA" id="ARBA00022737"/>
    </source>
</evidence>
<gene>
    <name evidence="12" type="ORF">EWB00_005346</name>
</gene>
<dbReference type="Pfam" id="PF12796">
    <property type="entry name" value="Ank_2"/>
    <property type="match status" value="1"/>
</dbReference>
<dbReference type="EMBL" id="SKCS01000359">
    <property type="protein sequence ID" value="TNN10370.1"/>
    <property type="molecule type" value="Genomic_DNA"/>
</dbReference>
<evidence type="ECO:0000313" key="12">
    <source>
        <dbReference type="EMBL" id="TNN10370.1"/>
    </source>
</evidence>
<feature type="compositionally biased region" description="Polar residues" evidence="10">
    <location>
        <begin position="1602"/>
        <end position="1611"/>
    </location>
</feature>
<keyword evidence="2 8" id="KW-0728">SH3 domain</keyword>
<feature type="region of interest" description="Disordered" evidence="10">
    <location>
        <begin position="1973"/>
        <end position="1993"/>
    </location>
</feature>
<evidence type="ECO:0000256" key="2">
    <source>
        <dbReference type="ARBA" id="ARBA00022443"/>
    </source>
</evidence>
<feature type="region of interest" description="Disordered" evidence="10">
    <location>
        <begin position="312"/>
        <end position="340"/>
    </location>
</feature>
<accession>A0A4Z2D2I7</accession>
<dbReference type="Proteomes" id="UP000311919">
    <property type="component" value="Unassembled WGS sequence"/>
</dbReference>
<dbReference type="InterPro" id="IPR002110">
    <property type="entry name" value="Ankyrin_rpt"/>
</dbReference>
<dbReference type="InterPro" id="IPR036028">
    <property type="entry name" value="SH3-like_dom_sf"/>
</dbReference>
<feature type="compositionally biased region" description="Low complexity" evidence="10">
    <location>
        <begin position="596"/>
        <end position="619"/>
    </location>
</feature>
<evidence type="ECO:0000256" key="10">
    <source>
        <dbReference type="SAM" id="MobiDB-lite"/>
    </source>
</evidence>
<dbReference type="SUPFAM" id="SSF48403">
    <property type="entry name" value="Ankyrin repeat"/>
    <property type="match status" value="1"/>
</dbReference>
<evidence type="ECO:0000256" key="9">
    <source>
        <dbReference type="SAM" id="Coils"/>
    </source>
</evidence>
<feature type="compositionally biased region" description="Acidic residues" evidence="10">
    <location>
        <begin position="1890"/>
        <end position="1902"/>
    </location>
</feature>
<dbReference type="PROSITE" id="PS50297">
    <property type="entry name" value="ANK_REP_REGION"/>
    <property type="match status" value="2"/>
</dbReference>
<keyword evidence="13" id="KW-1185">Reference proteome</keyword>
<comment type="subcellular location">
    <subcellularLocation>
        <location evidence="1">Nucleus</location>
    </subcellularLocation>
</comment>
<feature type="region of interest" description="Disordered" evidence="10">
    <location>
        <begin position="1495"/>
        <end position="1517"/>
    </location>
</feature>
<feature type="compositionally biased region" description="Low complexity" evidence="10">
    <location>
        <begin position="1507"/>
        <end position="1517"/>
    </location>
</feature>
<dbReference type="GO" id="GO:0002039">
    <property type="term" value="F:p53 binding"/>
    <property type="evidence" value="ECO:0007669"/>
    <property type="project" value="InterPro"/>
</dbReference>
<dbReference type="InterPro" id="IPR036770">
    <property type="entry name" value="Ankyrin_rpt-contain_sf"/>
</dbReference>
<dbReference type="PANTHER" id="PTHR24131:SF10">
    <property type="entry name" value="ANKYRIN-REPEAT, SH3-DOMAIN, AND PROLINE-RICH-REGION CONTAINING PROTEIN, ISOFORM B"/>
    <property type="match status" value="1"/>
</dbReference>
<dbReference type="STRING" id="6182.A0A4Z2D2I7"/>
<dbReference type="GO" id="GO:0006915">
    <property type="term" value="P:apoptotic process"/>
    <property type="evidence" value="ECO:0007669"/>
    <property type="project" value="UniProtKB-KW"/>
</dbReference>
<evidence type="ECO:0000256" key="7">
    <source>
        <dbReference type="PROSITE-ProRule" id="PRU00023"/>
    </source>
</evidence>
<feature type="compositionally biased region" description="Basic and acidic residues" evidence="10">
    <location>
        <begin position="1443"/>
        <end position="1452"/>
    </location>
</feature>
<feature type="compositionally biased region" description="Low complexity" evidence="10">
    <location>
        <begin position="1634"/>
        <end position="1643"/>
    </location>
</feature>